<protein>
    <submittedName>
        <fullName evidence="1">Uncharacterized protein</fullName>
    </submittedName>
</protein>
<evidence type="ECO:0000313" key="1">
    <source>
        <dbReference type="EMBL" id="RPA73281.1"/>
    </source>
</evidence>
<dbReference type="Proteomes" id="UP000275078">
    <property type="component" value="Unassembled WGS sequence"/>
</dbReference>
<sequence>MDNGQMRKKRGRGYRRVRASNPTIHEGKRNMYAIQSALCATGQIPPDITAEYSNIKDISCCFMGYTWSFGHYRLPIDNASGCPKKIYKFTNHERSLLVEAIGNGEVGLYKCENRSHKEHAVLHKDSERDEYTVYDGAHKGKSTTATATANKPVEQSVADTLIAEMVTEMKEEIKRLKNRVDLVEGGRRLVIKRLAWFKKRQADYELILEEKERELEEAVLIICDRDQKIHELEEELNALKRRTGKTRICNTYDHDGCMGTGK</sequence>
<reference evidence="1 2" key="1">
    <citation type="journal article" date="2018" name="Nat. Ecol. Evol.">
        <title>Pezizomycetes genomes reveal the molecular basis of ectomycorrhizal truffle lifestyle.</title>
        <authorList>
            <person name="Murat C."/>
            <person name="Payen T."/>
            <person name="Noel B."/>
            <person name="Kuo A."/>
            <person name="Morin E."/>
            <person name="Chen J."/>
            <person name="Kohler A."/>
            <person name="Krizsan K."/>
            <person name="Balestrini R."/>
            <person name="Da Silva C."/>
            <person name="Montanini B."/>
            <person name="Hainaut M."/>
            <person name="Levati E."/>
            <person name="Barry K.W."/>
            <person name="Belfiori B."/>
            <person name="Cichocki N."/>
            <person name="Clum A."/>
            <person name="Dockter R.B."/>
            <person name="Fauchery L."/>
            <person name="Guy J."/>
            <person name="Iotti M."/>
            <person name="Le Tacon F."/>
            <person name="Lindquist E.A."/>
            <person name="Lipzen A."/>
            <person name="Malagnac F."/>
            <person name="Mello A."/>
            <person name="Molinier V."/>
            <person name="Miyauchi S."/>
            <person name="Poulain J."/>
            <person name="Riccioni C."/>
            <person name="Rubini A."/>
            <person name="Sitrit Y."/>
            <person name="Splivallo R."/>
            <person name="Traeger S."/>
            <person name="Wang M."/>
            <person name="Zifcakova L."/>
            <person name="Wipf D."/>
            <person name="Zambonelli A."/>
            <person name="Paolocci F."/>
            <person name="Nowrousian M."/>
            <person name="Ottonello S."/>
            <person name="Baldrian P."/>
            <person name="Spatafora J.W."/>
            <person name="Henrissat B."/>
            <person name="Nagy L.G."/>
            <person name="Aury J.M."/>
            <person name="Wincker P."/>
            <person name="Grigoriev I.V."/>
            <person name="Bonfante P."/>
            <person name="Martin F.M."/>
        </authorList>
    </citation>
    <scope>NUCLEOTIDE SEQUENCE [LARGE SCALE GENOMIC DNA]</scope>
    <source>
        <strain evidence="1 2">RN42</strain>
    </source>
</reference>
<dbReference type="AlphaFoldDB" id="A0A3N4HMG1"/>
<evidence type="ECO:0000313" key="2">
    <source>
        <dbReference type="Proteomes" id="UP000275078"/>
    </source>
</evidence>
<proteinExistence type="predicted"/>
<dbReference type="EMBL" id="ML119827">
    <property type="protein sequence ID" value="RPA73281.1"/>
    <property type="molecule type" value="Genomic_DNA"/>
</dbReference>
<gene>
    <name evidence="1" type="ORF">BJ508DRAFT_313966</name>
</gene>
<keyword evidence="2" id="KW-1185">Reference proteome</keyword>
<organism evidence="1 2">
    <name type="scientific">Ascobolus immersus RN42</name>
    <dbReference type="NCBI Taxonomy" id="1160509"/>
    <lineage>
        <taxon>Eukaryota</taxon>
        <taxon>Fungi</taxon>
        <taxon>Dikarya</taxon>
        <taxon>Ascomycota</taxon>
        <taxon>Pezizomycotina</taxon>
        <taxon>Pezizomycetes</taxon>
        <taxon>Pezizales</taxon>
        <taxon>Ascobolaceae</taxon>
        <taxon>Ascobolus</taxon>
    </lineage>
</organism>
<accession>A0A3N4HMG1</accession>
<name>A0A3N4HMG1_ASCIM</name>